<feature type="domain" description="PPM-type phosphatase" evidence="1">
    <location>
        <begin position="239"/>
        <end position="456"/>
    </location>
</feature>
<dbReference type="KEGG" id="tom:BWR18_10120"/>
<dbReference type="AlphaFoldDB" id="A0A1P8MVB7"/>
<evidence type="ECO:0000259" key="1">
    <source>
        <dbReference type="PROSITE" id="PS51746"/>
    </source>
</evidence>
<dbReference type="SUPFAM" id="SSF81606">
    <property type="entry name" value="PP2C-like"/>
    <property type="match status" value="1"/>
</dbReference>
<evidence type="ECO:0000313" key="2">
    <source>
        <dbReference type="EMBL" id="APX11994.1"/>
    </source>
</evidence>
<dbReference type="EMBL" id="CP019312">
    <property type="protein sequence ID" value="APX11994.1"/>
    <property type="molecule type" value="Genomic_DNA"/>
</dbReference>
<sequence length="463" mass="48693">MSIAPDPVRTGWRGFFGKIPQAGDFVSAGLPRDVETTFDNWLRAAMRESQMRLGRGWLDAFLVTPVWRFVLEAGSRGADPVSGVMMPSVDRVGRYFPLVVAAARPDLGRRDPLALTEDPLFFDAAEALVMSCLRASDIPGDLAHEVDALPFGSLPNLAAPDAADTDAPAAYWWTGTDGARAHLTRALPAPADFAEMFMGPPEANEDASDHQAQLKLTEANVDTRARAPGAAPIQLLRAEHASACLRGTRSATLTEVAAVNKDGQAFSVLSGIGSAPSLASQIKGLAPVFEDIANPYSMSDLIAAAKGKFGSANTRLAARAGMRTAAEDPVAAAAVVLLVQARRYAVLWVGHCSAFLFRDGTLFSLNRPHVDTRLRGVVTQALGVGQTITPSIGIGQVEPADCFLLASPGVTTALSHEDIAEALGHAQTPQAAVAELTQDALIAGASLDASALCVSLLPRDDDL</sequence>
<dbReference type="OrthoDB" id="9801841at2"/>
<dbReference type="NCBIfam" id="TIGR03373">
    <property type="entry name" value="VI_minor_4"/>
    <property type="match status" value="1"/>
</dbReference>
<dbReference type="Proteomes" id="UP000186336">
    <property type="component" value="Chromosome"/>
</dbReference>
<evidence type="ECO:0000313" key="3">
    <source>
        <dbReference type="Proteomes" id="UP000186336"/>
    </source>
</evidence>
<name>A0A1P8MVB7_9RHOB</name>
<dbReference type="Pfam" id="PF09867">
    <property type="entry name" value="TagF_N"/>
    <property type="match status" value="1"/>
</dbReference>
<reference evidence="2 3" key="1">
    <citation type="submission" date="2017-01" db="EMBL/GenBank/DDBJ databases">
        <title>Complete genome of Tateyamaria omphalii DOK1-4 isolated from seawater in Dokdo.</title>
        <authorList>
            <person name="Kim J.H."/>
            <person name="Chi W.-J."/>
        </authorList>
    </citation>
    <scope>NUCLEOTIDE SEQUENCE [LARGE SCALE GENOMIC DNA]</scope>
    <source>
        <strain evidence="2 3">DOK1-4</strain>
    </source>
</reference>
<dbReference type="STRING" id="299262.BWR18_10120"/>
<dbReference type="InterPro" id="IPR001932">
    <property type="entry name" value="PPM-type_phosphatase-like_dom"/>
</dbReference>
<dbReference type="RefSeq" id="WP_076627950.1">
    <property type="nucleotide sequence ID" value="NZ_CP019312.1"/>
</dbReference>
<dbReference type="Gene3D" id="3.60.40.10">
    <property type="entry name" value="PPM-type phosphatase domain"/>
    <property type="match status" value="1"/>
</dbReference>
<dbReference type="InterPro" id="IPR017748">
    <property type="entry name" value="TagF"/>
</dbReference>
<dbReference type="InterPro" id="IPR038225">
    <property type="entry name" value="TagF_sf"/>
</dbReference>
<organism evidence="2 3">
    <name type="scientific">Tateyamaria omphalii</name>
    <dbReference type="NCBI Taxonomy" id="299262"/>
    <lineage>
        <taxon>Bacteria</taxon>
        <taxon>Pseudomonadati</taxon>
        <taxon>Pseudomonadota</taxon>
        <taxon>Alphaproteobacteria</taxon>
        <taxon>Rhodobacterales</taxon>
        <taxon>Roseobacteraceae</taxon>
        <taxon>Tateyamaria</taxon>
    </lineage>
</organism>
<proteinExistence type="predicted"/>
<accession>A0A1P8MVB7</accession>
<gene>
    <name evidence="2" type="ORF">BWR18_10120</name>
</gene>
<dbReference type="PROSITE" id="PS51746">
    <property type="entry name" value="PPM_2"/>
    <property type="match status" value="1"/>
</dbReference>
<dbReference type="InterPro" id="IPR036457">
    <property type="entry name" value="PPM-type-like_dom_sf"/>
</dbReference>
<keyword evidence="3" id="KW-1185">Reference proteome</keyword>
<dbReference type="Gene3D" id="3.40.1730.10">
    <property type="entry name" value="pa0076 domain"/>
    <property type="match status" value="1"/>
</dbReference>
<protein>
    <submittedName>
        <fullName evidence="2">Type VI secretion-associated protein</fullName>
    </submittedName>
</protein>